<dbReference type="HOGENOM" id="CLU_1904734_0_0_10"/>
<proteinExistence type="predicted"/>
<protein>
    <submittedName>
        <fullName evidence="2">Conserved domain protein</fullName>
    </submittedName>
</protein>
<dbReference type="STRING" id="762982.HMPREF9442_02416"/>
<dbReference type="EMBL" id="AFBR01000068">
    <property type="protein sequence ID" value="EGG52304.1"/>
    <property type="molecule type" value="Genomic_DNA"/>
</dbReference>
<dbReference type="AlphaFoldDB" id="F3QW35"/>
<gene>
    <name evidence="2" type="ORF">HMPREF9442_02416</name>
</gene>
<comment type="caution">
    <text evidence="2">The sequence shown here is derived from an EMBL/GenBank/DDBJ whole genome shotgun (WGS) entry which is preliminary data.</text>
</comment>
<dbReference type="InterPro" id="IPR004291">
    <property type="entry name" value="Transposase_IS66_central"/>
</dbReference>
<dbReference type="Pfam" id="PF03050">
    <property type="entry name" value="DDE_Tnp_IS66"/>
    <property type="match status" value="1"/>
</dbReference>
<dbReference type="eggNOG" id="COG3316">
    <property type="taxonomic scope" value="Bacteria"/>
</dbReference>
<accession>F3QW35</accession>
<reference evidence="2 3" key="1">
    <citation type="submission" date="2011-02" db="EMBL/GenBank/DDBJ databases">
        <authorList>
            <person name="Weinstock G."/>
            <person name="Sodergren E."/>
            <person name="Clifton S."/>
            <person name="Fulton L."/>
            <person name="Fulton B."/>
            <person name="Courtney L."/>
            <person name="Fronick C."/>
            <person name="Harrison M."/>
            <person name="Strong C."/>
            <person name="Farmer C."/>
            <person name="Delahaunty K."/>
            <person name="Markovic C."/>
            <person name="Hall O."/>
            <person name="Minx P."/>
            <person name="Tomlinson C."/>
            <person name="Mitreva M."/>
            <person name="Hou S."/>
            <person name="Chen J."/>
            <person name="Wollam A."/>
            <person name="Pepin K.H."/>
            <person name="Johnson M."/>
            <person name="Bhonagiri V."/>
            <person name="Zhang X."/>
            <person name="Suruliraj S."/>
            <person name="Warren W."/>
            <person name="Chinwalla A."/>
            <person name="Mardis E.R."/>
            <person name="Wilson R.K."/>
        </authorList>
    </citation>
    <scope>NUCLEOTIDE SEQUENCE [LARGE SCALE GENOMIC DNA]</scope>
    <source>
        <strain evidence="2 3">YIT 11841</strain>
    </source>
</reference>
<name>F3QW35_9BACT</name>
<evidence type="ECO:0000259" key="1">
    <source>
        <dbReference type="Pfam" id="PF03050"/>
    </source>
</evidence>
<keyword evidence="3" id="KW-1185">Reference proteome</keyword>
<evidence type="ECO:0000313" key="3">
    <source>
        <dbReference type="Proteomes" id="UP000005546"/>
    </source>
</evidence>
<feature type="domain" description="Transposase IS66 central" evidence="1">
    <location>
        <begin position="4"/>
        <end position="130"/>
    </location>
</feature>
<organism evidence="2 3">
    <name type="scientific">Paraprevotella xylaniphila YIT 11841</name>
    <dbReference type="NCBI Taxonomy" id="762982"/>
    <lineage>
        <taxon>Bacteria</taxon>
        <taxon>Pseudomonadati</taxon>
        <taxon>Bacteroidota</taxon>
        <taxon>Bacteroidia</taxon>
        <taxon>Bacteroidales</taxon>
        <taxon>Prevotellaceae</taxon>
        <taxon>Paraprevotella</taxon>
    </lineage>
</organism>
<dbReference type="OrthoDB" id="1020001at2"/>
<evidence type="ECO:0000313" key="2">
    <source>
        <dbReference type="EMBL" id="EGG52304.1"/>
    </source>
</evidence>
<dbReference type="Proteomes" id="UP000005546">
    <property type="component" value="Unassembled WGS sequence"/>
</dbReference>
<dbReference type="RefSeq" id="WP_008628336.1">
    <property type="nucleotide sequence ID" value="NZ_GL883867.1"/>
</dbReference>
<sequence>MWQSRQTITNRFEKGARFFKEVIEYLKNNCLEKDSVVNYDETWRCAKMASKFWKRHVWCLVNLQARVAIYCYEDGARGCKVLKGILEGRVLRALQTDGYNVYLYLDDGMLDIDHVCCMAHAGGKFKYAVEIEH</sequence>